<reference evidence="2" key="3">
    <citation type="submission" date="2020-12" db="UniProtKB">
        <authorList>
            <consortium name="EnsemblPlants"/>
        </authorList>
    </citation>
    <scope>IDENTIFICATION</scope>
</reference>
<gene>
    <name evidence="1" type="ORF">PHYPA_030804</name>
</gene>
<dbReference type="Gramene" id="Pp3c27_2398V3.1">
    <property type="protein sequence ID" value="PAC:32952228.CDS.1"/>
    <property type="gene ID" value="Pp3c27_2398"/>
</dbReference>
<dbReference type="EnsemblPlants" id="Pp3c27_2398V3.1">
    <property type="protein sequence ID" value="PAC:32952228.CDS.1"/>
    <property type="gene ID" value="Pp3c27_2398"/>
</dbReference>
<organism evidence="1">
    <name type="scientific">Physcomitrium patens</name>
    <name type="common">Spreading-leaved earth moss</name>
    <name type="synonym">Physcomitrella patens</name>
    <dbReference type="NCBI Taxonomy" id="3218"/>
    <lineage>
        <taxon>Eukaryota</taxon>
        <taxon>Viridiplantae</taxon>
        <taxon>Streptophyta</taxon>
        <taxon>Embryophyta</taxon>
        <taxon>Bryophyta</taxon>
        <taxon>Bryophytina</taxon>
        <taxon>Bryopsida</taxon>
        <taxon>Funariidae</taxon>
        <taxon>Funariales</taxon>
        <taxon>Funariaceae</taxon>
        <taxon>Physcomitrium</taxon>
    </lineage>
</organism>
<reference evidence="1 3" key="2">
    <citation type="journal article" date="2018" name="Plant J.">
        <title>The Physcomitrella patens chromosome-scale assembly reveals moss genome structure and evolution.</title>
        <authorList>
            <person name="Lang D."/>
            <person name="Ullrich K.K."/>
            <person name="Murat F."/>
            <person name="Fuchs J."/>
            <person name="Jenkins J."/>
            <person name="Haas F.B."/>
            <person name="Piednoel M."/>
            <person name="Gundlach H."/>
            <person name="Van Bel M."/>
            <person name="Meyberg R."/>
            <person name="Vives C."/>
            <person name="Morata J."/>
            <person name="Symeonidi A."/>
            <person name="Hiss M."/>
            <person name="Muchero W."/>
            <person name="Kamisugi Y."/>
            <person name="Saleh O."/>
            <person name="Blanc G."/>
            <person name="Decker E.L."/>
            <person name="van Gessel N."/>
            <person name="Grimwood J."/>
            <person name="Hayes R.D."/>
            <person name="Graham S.W."/>
            <person name="Gunter L.E."/>
            <person name="McDaniel S.F."/>
            <person name="Hoernstein S.N.W."/>
            <person name="Larsson A."/>
            <person name="Li F.W."/>
            <person name="Perroud P.F."/>
            <person name="Phillips J."/>
            <person name="Ranjan P."/>
            <person name="Rokshar D.S."/>
            <person name="Rothfels C.J."/>
            <person name="Schneider L."/>
            <person name="Shu S."/>
            <person name="Stevenson D.W."/>
            <person name="Thummler F."/>
            <person name="Tillich M."/>
            <person name="Villarreal Aguilar J.C."/>
            <person name="Widiez T."/>
            <person name="Wong G.K."/>
            <person name="Wymore A."/>
            <person name="Zhang Y."/>
            <person name="Zimmer A.D."/>
            <person name="Quatrano R.S."/>
            <person name="Mayer K.F.X."/>
            <person name="Goodstein D."/>
            <person name="Casacuberta J.M."/>
            <person name="Vandepoele K."/>
            <person name="Reski R."/>
            <person name="Cuming A.C."/>
            <person name="Tuskan G.A."/>
            <person name="Maumus F."/>
            <person name="Salse J."/>
            <person name="Schmutz J."/>
            <person name="Rensing S.A."/>
        </authorList>
    </citation>
    <scope>NUCLEOTIDE SEQUENCE [LARGE SCALE GENOMIC DNA]</scope>
    <source>
        <strain evidence="2 3">cv. Gransden 2004</strain>
    </source>
</reference>
<dbReference type="Proteomes" id="UP000006727">
    <property type="component" value="Chromosome 27"/>
</dbReference>
<proteinExistence type="predicted"/>
<accession>A0A2K1IAD1</accession>
<protein>
    <submittedName>
        <fullName evidence="1 2">Uncharacterized protein</fullName>
    </submittedName>
</protein>
<dbReference type="AlphaFoldDB" id="A0A2K1IAD1"/>
<evidence type="ECO:0000313" key="2">
    <source>
        <dbReference type="EnsemblPlants" id="PAC:32952228.CDS.1"/>
    </source>
</evidence>
<keyword evidence="3" id="KW-1185">Reference proteome</keyword>
<name>A0A2K1IAD1_PHYPA</name>
<dbReference type="EMBL" id="ABEU02000027">
    <property type="protein sequence ID" value="PNR26230.1"/>
    <property type="molecule type" value="Genomic_DNA"/>
</dbReference>
<dbReference type="InParanoid" id="A0A2K1IAD1"/>
<evidence type="ECO:0000313" key="3">
    <source>
        <dbReference type="Proteomes" id="UP000006727"/>
    </source>
</evidence>
<sequence>MNSLGHIYMYYHSVQFHAHIMSPRSLFNLSHNGPFSYRHKDETWGRVPAHEGELLSLLHRMVTKSGTSTYKKELLTSR</sequence>
<evidence type="ECO:0000313" key="1">
    <source>
        <dbReference type="EMBL" id="PNR26230.1"/>
    </source>
</evidence>
<reference evidence="1 3" key="1">
    <citation type="journal article" date="2008" name="Science">
        <title>The Physcomitrella genome reveals evolutionary insights into the conquest of land by plants.</title>
        <authorList>
            <person name="Rensing S."/>
            <person name="Lang D."/>
            <person name="Zimmer A."/>
            <person name="Terry A."/>
            <person name="Salamov A."/>
            <person name="Shapiro H."/>
            <person name="Nishiyama T."/>
            <person name="Perroud P.-F."/>
            <person name="Lindquist E."/>
            <person name="Kamisugi Y."/>
            <person name="Tanahashi T."/>
            <person name="Sakakibara K."/>
            <person name="Fujita T."/>
            <person name="Oishi K."/>
            <person name="Shin-I T."/>
            <person name="Kuroki Y."/>
            <person name="Toyoda A."/>
            <person name="Suzuki Y."/>
            <person name="Hashimoto A."/>
            <person name="Yamaguchi K."/>
            <person name="Sugano A."/>
            <person name="Kohara Y."/>
            <person name="Fujiyama A."/>
            <person name="Anterola A."/>
            <person name="Aoki S."/>
            <person name="Ashton N."/>
            <person name="Barbazuk W.B."/>
            <person name="Barker E."/>
            <person name="Bennetzen J."/>
            <person name="Bezanilla M."/>
            <person name="Blankenship R."/>
            <person name="Cho S.H."/>
            <person name="Dutcher S."/>
            <person name="Estelle M."/>
            <person name="Fawcett J.A."/>
            <person name="Gundlach H."/>
            <person name="Hanada K."/>
            <person name="Heyl A."/>
            <person name="Hicks K.A."/>
            <person name="Hugh J."/>
            <person name="Lohr M."/>
            <person name="Mayer K."/>
            <person name="Melkozernov A."/>
            <person name="Murata T."/>
            <person name="Nelson D."/>
            <person name="Pils B."/>
            <person name="Prigge M."/>
            <person name="Reiss B."/>
            <person name="Renner T."/>
            <person name="Rombauts S."/>
            <person name="Rushton P."/>
            <person name="Sanderfoot A."/>
            <person name="Schween G."/>
            <person name="Shiu S.-H."/>
            <person name="Stueber K."/>
            <person name="Theodoulou F.L."/>
            <person name="Tu H."/>
            <person name="Van de Peer Y."/>
            <person name="Verrier P.J."/>
            <person name="Waters E."/>
            <person name="Wood A."/>
            <person name="Yang L."/>
            <person name="Cove D."/>
            <person name="Cuming A."/>
            <person name="Hasebe M."/>
            <person name="Lucas S."/>
            <person name="Mishler D.B."/>
            <person name="Reski R."/>
            <person name="Grigoriev I."/>
            <person name="Quatrano R.S."/>
            <person name="Boore J.L."/>
        </authorList>
    </citation>
    <scope>NUCLEOTIDE SEQUENCE [LARGE SCALE GENOMIC DNA]</scope>
    <source>
        <strain evidence="2 3">cv. Gransden 2004</strain>
    </source>
</reference>